<dbReference type="KEGG" id="uli:ETAA1_50960"/>
<dbReference type="SUPFAM" id="SSF52540">
    <property type="entry name" value="P-loop containing nucleoside triphosphate hydrolases"/>
    <property type="match status" value="1"/>
</dbReference>
<dbReference type="Pfam" id="PF00437">
    <property type="entry name" value="T2SSE"/>
    <property type="match status" value="1"/>
</dbReference>
<feature type="domain" description="Bacterial type II secretion system protein E" evidence="4">
    <location>
        <begin position="17"/>
        <end position="368"/>
    </location>
</feature>
<evidence type="ECO:0000313" key="6">
    <source>
        <dbReference type="Proteomes" id="UP000319576"/>
    </source>
</evidence>
<reference evidence="5 6" key="1">
    <citation type="submission" date="2019-02" db="EMBL/GenBank/DDBJ databases">
        <title>Deep-cultivation of Planctomycetes and their phenomic and genomic characterization uncovers novel biology.</title>
        <authorList>
            <person name="Wiegand S."/>
            <person name="Jogler M."/>
            <person name="Boedeker C."/>
            <person name="Pinto D."/>
            <person name="Vollmers J."/>
            <person name="Rivas-Marin E."/>
            <person name="Kohn T."/>
            <person name="Peeters S.H."/>
            <person name="Heuer A."/>
            <person name="Rast P."/>
            <person name="Oberbeckmann S."/>
            <person name="Bunk B."/>
            <person name="Jeske O."/>
            <person name="Meyerdierks A."/>
            <person name="Storesund J.E."/>
            <person name="Kallscheuer N."/>
            <person name="Luecker S."/>
            <person name="Lage O.M."/>
            <person name="Pohl T."/>
            <person name="Merkel B.J."/>
            <person name="Hornburger P."/>
            <person name="Mueller R.-W."/>
            <person name="Bruemmer F."/>
            <person name="Labrenz M."/>
            <person name="Spormann A.M."/>
            <person name="Op den Camp H."/>
            <person name="Overmann J."/>
            <person name="Amann R."/>
            <person name="Jetten M.S.M."/>
            <person name="Mascher T."/>
            <person name="Medema M.H."/>
            <person name="Devos D.P."/>
            <person name="Kaster A.-K."/>
            <person name="Ovreas L."/>
            <person name="Rohde M."/>
            <person name="Galperin M.Y."/>
            <person name="Jogler C."/>
        </authorList>
    </citation>
    <scope>NUCLEOTIDE SEQUENCE [LARGE SCALE GENOMIC DNA]</scope>
    <source>
        <strain evidence="5 6">ETA_A1</strain>
    </source>
</reference>
<dbReference type="Gene3D" id="3.40.50.300">
    <property type="entry name" value="P-loop containing nucleotide triphosphate hydrolases"/>
    <property type="match status" value="1"/>
</dbReference>
<accession>A0A517Y021</accession>
<organism evidence="5 6">
    <name type="scientific">Urbifossiella limnaea</name>
    <dbReference type="NCBI Taxonomy" id="2528023"/>
    <lineage>
        <taxon>Bacteria</taxon>
        <taxon>Pseudomonadati</taxon>
        <taxon>Planctomycetota</taxon>
        <taxon>Planctomycetia</taxon>
        <taxon>Gemmatales</taxon>
        <taxon>Gemmataceae</taxon>
        <taxon>Urbifossiella</taxon>
    </lineage>
</organism>
<proteinExistence type="inferred from homology"/>
<evidence type="ECO:0000259" key="4">
    <source>
        <dbReference type="Pfam" id="PF00437"/>
    </source>
</evidence>
<dbReference type="GO" id="GO:0005524">
    <property type="term" value="F:ATP binding"/>
    <property type="evidence" value="ECO:0007669"/>
    <property type="project" value="UniProtKB-KW"/>
</dbReference>
<dbReference type="CDD" id="cd01129">
    <property type="entry name" value="PulE-GspE-like"/>
    <property type="match status" value="1"/>
</dbReference>
<dbReference type="RefSeq" id="WP_202920388.1">
    <property type="nucleotide sequence ID" value="NZ_CP036273.1"/>
</dbReference>
<dbReference type="Proteomes" id="UP000319576">
    <property type="component" value="Chromosome"/>
</dbReference>
<evidence type="ECO:0000313" key="5">
    <source>
        <dbReference type="EMBL" id="QDU23105.1"/>
    </source>
</evidence>
<keyword evidence="2" id="KW-0547">Nucleotide-binding</keyword>
<name>A0A517Y021_9BACT</name>
<dbReference type="AlphaFoldDB" id="A0A517Y021"/>
<protein>
    <submittedName>
        <fullName evidence="5">Type II secretion system protein E</fullName>
    </submittedName>
</protein>
<comment type="similarity">
    <text evidence="1">Belongs to the GSP E family.</text>
</comment>
<dbReference type="PANTHER" id="PTHR30258">
    <property type="entry name" value="TYPE II SECRETION SYSTEM PROTEIN GSPE-RELATED"/>
    <property type="match status" value="1"/>
</dbReference>
<evidence type="ECO:0000256" key="1">
    <source>
        <dbReference type="ARBA" id="ARBA00006611"/>
    </source>
</evidence>
<dbReference type="Gene3D" id="3.30.450.90">
    <property type="match status" value="1"/>
</dbReference>
<sequence>MPADPFAAAVRSGPDGVVRAVDLLLAEADRHGASDVHFQPTARDLTVRVRVDGVLRPLTALPREVAPNVVARLKVMAELLTYRTDIPQEGSTRPAGGGPDRRVSTFPTVHGECAVVRVFDPSAGLLDLDQLGLPADVRGGLDALLRTRSGAVFLTGPSGSGKTTTIYACLRKLIADGPGRHVVTIEDPVERALDGVTQSQARPGSEFDFARGLRSLLRQDPEVIMVGEVRDRETAAVAIEAALTGHLLFTTLHAGSACGVVGRLLEMGVEPYLLTAGVRGILNQRLLRRACGGCGGCGCGDCGGTGYRGRLLVAELLTPSPEFRQAVLRRADEDALEAVARGVGWRTIREAADAAVADGRTTAAEVERVLGLA</sequence>
<evidence type="ECO:0000256" key="3">
    <source>
        <dbReference type="ARBA" id="ARBA00022840"/>
    </source>
</evidence>
<dbReference type="PANTHER" id="PTHR30258:SF2">
    <property type="entry name" value="COMG OPERON PROTEIN 1"/>
    <property type="match status" value="1"/>
</dbReference>
<keyword evidence="6" id="KW-1185">Reference proteome</keyword>
<dbReference type="GO" id="GO:0005886">
    <property type="term" value="C:plasma membrane"/>
    <property type="evidence" value="ECO:0007669"/>
    <property type="project" value="TreeGrafter"/>
</dbReference>
<dbReference type="InterPro" id="IPR001482">
    <property type="entry name" value="T2SS/T4SS_dom"/>
</dbReference>
<dbReference type="GO" id="GO:0016887">
    <property type="term" value="F:ATP hydrolysis activity"/>
    <property type="evidence" value="ECO:0007669"/>
    <property type="project" value="TreeGrafter"/>
</dbReference>
<dbReference type="EMBL" id="CP036273">
    <property type="protein sequence ID" value="QDU23105.1"/>
    <property type="molecule type" value="Genomic_DNA"/>
</dbReference>
<dbReference type="InterPro" id="IPR027417">
    <property type="entry name" value="P-loop_NTPase"/>
</dbReference>
<keyword evidence="3" id="KW-0067">ATP-binding</keyword>
<gene>
    <name evidence="5" type="primary">gspE</name>
    <name evidence="5" type="ORF">ETAA1_50960</name>
</gene>
<evidence type="ECO:0000256" key="2">
    <source>
        <dbReference type="ARBA" id="ARBA00022741"/>
    </source>
</evidence>